<evidence type="ECO:0000259" key="3">
    <source>
        <dbReference type="Pfam" id="PF18413"/>
    </source>
</evidence>
<organism evidence="5 6">
    <name type="scientific">Chitinophaga arvensicola</name>
    <dbReference type="NCBI Taxonomy" id="29529"/>
    <lineage>
        <taxon>Bacteria</taxon>
        <taxon>Pseudomonadati</taxon>
        <taxon>Bacteroidota</taxon>
        <taxon>Chitinophagia</taxon>
        <taxon>Chitinophagales</taxon>
        <taxon>Chitinophagaceae</taxon>
        <taxon>Chitinophaga</taxon>
    </lineage>
</organism>
<name>A0A1I0SBH7_9BACT</name>
<evidence type="ECO:0000259" key="4">
    <source>
        <dbReference type="Pfam" id="PF20220"/>
    </source>
</evidence>
<protein>
    <submittedName>
        <fullName evidence="5">Virulence plasmid A protein</fullName>
    </submittedName>
</protein>
<dbReference type="InterPro" id="IPR040840">
    <property type="entry name" value="TcA_TcB_BD"/>
</dbReference>
<evidence type="ECO:0000313" key="6">
    <source>
        <dbReference type="Proteomes" id="UP000199310"/>
    </source>
</evidence>
<evidence type="ECO:0000313" key="5">
    <source>
        <dbReference type="EMBL" id="SEW52794.1"/>
    </source>
</evidence>
<feature type="domain" description="ABC toxin N-terminal" evidence="4">
    <location>
        <begin position="1129"/>
        <end position="1250"/>
    </location>
</feature>
<accession>A0A1I0SBH7</accession>
<dbReference type="Proteomes" id="UP000199310">
    <property type="component" value="Unassembled WGS sequence"/>
</dbReference>
<evidence type="ECO:0000256" key="1">
    <source>
        <dbReference type="ARBA" id="ARBA00023026"/>
    </source>
</evidence>
<dbReference type="STRING" id="29529.SAMN04488122_5120"/>
<sequence length="2899" mass="321406">MNSQKTTAPVIPASLRDFYHRHPAFDILSVNLLDKDVLTSHGLKTSSEEVQHLRKWQRVSRISPDDHTAHTLYEEGIDSAQQLTTMSRTTFLHQYQKKLGDAGTANNVYDRALRVKDQTMHLLGTVNGVVANSYFRNMAVNHISDEVTGYFEALSDYQEIFGSLNFCSCEECKSVLGAAAYFVDLMRIIDKAITVPNSHSANPVPPGLTLQARRPDLWNIELNCSNTNTMVPYLQIVNAILENTVEDALINENPGTYPVVWQAMATAVYPFNIPYNQPLNQIRGLLKQFQLTLSAIIAAFDPTTLLPLGYAVEELNLSYESYQLVKKVATTGADLTAAYGTPVGNSDNGGLDVLTKMLDQTALERSEFMLLLHQQLSPEERAGVTYSYVPTIFGTRLMLVFFGNEVRGSFNESYGTLEGTIRDNIITGTWSQAGVDPPDNQGSFQFTMAANLSSFTGKWMKGYESEWDPTPWNGTQTGDAQATTLAHQLFINQGLSANAYMEVVVNKTDPDHPFEQITNINHDTLDRLNRFMRLAAAIGWDYPTLDWLMTSFGYTAVTDEMLVTLANVKALSDRLNIPPVNLAACWFDIKTTGMGDGTYSQALFDTIFNDPALIRNGEDLDYYHPTTAISGNDKNALFNNSLYLNTPIDWIVSQTLYNTENADVTQVMQSSLTYARRIVSGIKACNNDLTAIAANFFPDTSKITLGVSNLSLLYRHTLLPAQLGLPVTDYLILLKLTGMSDKQRLMPAEIKQIADVADWMKLAGFNVYELNYILNSVTSLYVNTGYTKDSLSAFLKSFVLNMQPLLAASNSFVSNIITTDVSTAFFNYFTTNSFIDAKGVVLKSLTDTEKAKIKTITLPDGTSYTPDAAQLNDVQKRLNQINTDQQQAVTSNLAGFFAAEVPLTAVMINGIGTIQKITSVVALLMSNTGADDPLVAAFILMFSQHLLLSVRLSLTPDELSNIYQYPAAYLDGSKDVFNFTPLLLSNVINIWKMKSLVYTFQDTKNQFINFLALVSAGKVNDDELAKLCALTGWPLDQCVFVCNLLFGAGNLCSTVSQIYQVNNCFVLGLQLGLDMYFMKSLASLKLLPAADTTNWLNFTDSANALTGALRARFGDQAWVAVYKKYNGPLLEQQRNVLEAFSIWKLRKTYADITNSRALYEYLLIDVDMGGCSEISLIRQALNSAQLYLQRCRLNLEINVSISKDDIPDSWWPWLMSYREWEANRQIFLYPENYLNPALRRTKTNLFNQLENDLSQNEVTKPSADLAYKKYLDSFSYLAKLQYVDACQYVTHDPTFGATDTLYLFARSQTDPANYYYITRQSGSIWSEWKEIKITIPSMFITPVYAFNRLFIFWTELSSAQVADPTANSDSARATVTTASVNYSFIDFNGNWTQPQSLISNQPVNVVSKTDLHAPFDPALFDADQPYWYKVAAIPVTGDHFADPAVGRLSGEKLMIYYGPLLSVNERSKTLTPSKITPGNASIVAFEDTLGTAVGDYNELVWGPENAQLPLMGSSVVDDMLNPSWLINEDEFRYLENDTFGDNSTPAFQAGFDDVSGALVLVPVYNTIGANYTEGMGLQPITAFPPVQSATIMSFYWPEGGISAEDSETYFYNLQAPSGPLNPEGVIDPDIVVYRVSMIESLIQAESKTVARYVLDTLLQLFLGSPLILGKPQGAGAGVIPVRNTPCSFIFLHPGGSFLIEPEAVVPEITSALEVASTFGWVGDTSFINFGIDINAAKSLSIYKGLQTAVIGVVDANGIVDMDLAAGLKPNMINGLLLITLLQAQWVLNVLLSSGRTGIQYDSKTVNEDVDYNTMKFKSTRLNTGAVQDLSRRLFAGGIDAVLALSAQQAPVNIGYSFSDYLPGPQVSLPAANYNNQVDFTGPYSLYYWELFYYAPTMVASLLNSNQQFLEAEQWYQYIFNPTLPPFILSPDAFINRDISKTQSEQFYTKLVTSGYIAGGNVTSAGNSATVEQIAQILGLNLARDPNGNNLRTAREMQNMLQNNYLSTPLVRYWQFNPFRNHTIASIQSDLQNPVQIKVYNDDPFDPDAIARLRIGAYEKNTVMQYIDNLLDWGDMEFTQYTWESITTATMLYVYAYDLLGPRPEDLGPCSSQPSANFADIQAKYGVDIPQFLIDLESTVGNRLDQNTGKSGIAYNDLNVYFCVPDNSQFMGYWDRVEDRLYKIRHCLNINGIAQPLPLFDAPIDPNLLIKAAAANNGVLGVQYPFQPAVPYYRFTAMLARAYSITGAVIQLGNTLLTVLQNNDAEALSLLNSSQQIALLNMMTVMKQQQIEEQKNTITSLNEALQSAQYRQTYYSGLIDNGLSGNEKAALIISGSVGAPQALAVGISGVALAGYLLPNIFGFADGGMQFGEAINCGAQVSDGIAAMLNQSASILTTVAQFDRRNEDWGLQQQTAAFEVSQMTAQIAAAQSQLSFYQQDLAVHLKSIDQAARVYDFLKTKFTNQELYQWMINRVSSIFYNSYQLAMTTALAVQTTYQYELNNSDTFITYNYWDSLRKGLLSGEGLQLSLQQMETSYLNHNSRSLEIEKTISLRQTYPQEFLKFIWGHNNGEQGVFNFTLSERMFDFDYPGHYCRKIASISISLPAIVGPYQNLNATLTQNSNYVLLKADAQDVTPVNYLVYLTSTDFQGTTPAAPSSSVLRTNWMPGQQIAVSKGVDDSGMFQLNFNDDRYLPYEGTGAVSSWTFKLPPDTNRINFNSISDVIVKIRYTALDGGSSFAAKVKALYKTPAPQYVNLLAKTMEMNQAYADAWYKLFVTPPVDGKQSITFNVTDNYLLTTLRNIKLHAVLVQFEAAENAAVNGPDFISLTIGTGTAKDISITDNFGEITPAGVSGDGSAVMWKLTFDINKTPAILLNNSTPKSLDPAKLLNLAMAVVYEADVF</sequence>
<proteinExistence type="predicted"/>
<dbReference type="RefSeq" id="WP_177192324.1">
    <property type="nucleotide sequence ID" value="NZ_FOJG01000002.1"/>
</dbReference>
<gene>
    <name evidence="5" type="ORF">SAMN04488122_5120</name>
</gene>
<dbReference type="EMBL" id="FOJG01000002">
    <property type="protein sequence ID" value="SEW52794.1"/>
    <property type="molecule type" value="Genomic_DNA"/>
</dbReference>
<dbReference type="Pfam" id="PF03538">
    <property type="entry name" value="VRP1"/>
    <property type="match status" value="1"/>
</dbReference>
<dbReference type="Pfam" id="PF20220">
    <property type="entry name" value="ABC_toxin_N"/>
    <property type="match status" value="1"/>
</dbReference>
<feature type="domain" description="Tc toxin complex TcA C-terminal TcB-binding" evidence="2">
    <location>
        <begin position="2424"/>
        <end position="2729"/>
    </location>
</feature>
<dbReference type="InterPro" id="IPR018003">
    <property type="entry name" value="Insecticidal_toxin/plasmid_vir"/>
</dbReference>
<keyword evidence="1" id="KW-0843">Virulence</keyword>
<keyword evidence="6" id="KW-1185">Reference proteome</keyword>
<feature type="domain" description="Neuraminidase-like" evidence="3">
    <location>
        <begin position="1290"/>
        <end position="1398"/>
    </location>
</feature>
<dbReference type="Pfam" id="PF18276">
    <property type="entry name" value="TcA_TcB_BD"/>
    <property type="match status" value="1"/>
</dbReference>
<dbReference type="InterPro" id="IPR046839">
    <property type="entry name" value="ABC_toxin_N"/>
</dbReference>
<reference evidence="6" key="1">
    <citation type="submission" date="2016-10" db="EMBL/GenBank/DDBJ databases">
        <authorList>
            <person name="Varghese N."/>
            <person name="Submissions S."/>
        </authorList>
    </citation>
    <scope>NUCLEOTIDE SEQUENCE [LARGE SCALE GENOMIC DNA]</scope>
    <source>
        <strain evidence="6">DSM 3695</strain>
    </source>
</reference>
<dbReference type="InterPro" id="IPR041079">
    <property type="entry name" value="Neuraminidase-like"/>
</dbReference>
<dbReference type="Pfam" id="PF18413">
    <property type="entry name" value="Neuraminidase"/>
    <property type="match status" value="1"/>
</dbReference>
<evidence type="ECO:0000259" key="2">
    <source>
        <dbReference type="Pfam" id="PF18276"/>
    </source>
</evidence>